<dbReference type="KEGG" id="pbap:Pla133_49840"/>
<accession>A0A518BSB5</accession>
<reference evidence="1 2" key="1">
    <citation type="submission" date="2019-02" db="EMBL/GenBank/DDBJ databases">
        <title>Deep-cultivation of Planctomycetes and their phenomic and genomic characterization uncovers novel biology.</title>
        <authorList>
            <person name="Wiegand S."/>
            <person name="Jogler M."/>
            <person name="Boedeker C."/>
            <person name="Pinto D."/>
            <person name="Vollmers J."/>
            <person name="Rivas-Marin E."/>
            <person name="Kohn T."/>
            <person name="Peeters S.H."/>
            <person name="Heuer A."/>
            <person name="Rast P."/>
            <person name="Oberbeckmann S."/>
            <person name="Bunk B."/>
            <person name="Jeske O."/>
            <person name="Meyerdierks A."/>
            <person name="Storesund J.E."/>
            <person name="Kallscheuer N."/>
            <person name="Luecker S."/>
            <person name="Lage O.M."/>
            <person name="Pohl T."/>
            <person name="Merkel B.J."/>
            <person name="Hornburger P."/>
            <person name="Mueller R.-W."/>
            <person name="Bruemmer F."/>
            <person name="Labrenz M."/>
            <person name="Spormann A.M."/>
            <person name="Op den Camp H."/>
            <person name="Overmann J."/>
            <person name="Amann R."/>
            <person name="Jetten M.S.M."/>
            <person name="Mascher T."/>
            <person name="Medema M.H."/>
            <person name="Devos D.P."/>
            <person name="Kaster A.-K."/>
            <person name="Ovreas L."/>
            <person name="Rohde M."/>
            <person name="Galperin M.Y."/>
            <person name="Jogler C."/>
        </authorList>
    </citation>
    <scope>NUCLEOTIDE SEQUENCE [LARGE SCALE GENOMIC DNA]</scope>
    <source>
        <strain evidence="1 2">Pla133</strain>
    </source>
</reference>
<dbReference type="InterPro" id="IPR058240">
    <property type="entry name" value="rSAM_sf"/>
</dbReference>
<dbReference type="RefSeq" id="WP_145070161.1">
    <property type="nucleotide sequence ID" value="NZ_CP036287.1"/>
</dbReference>
<organism evidence="1 2">
    <name type="scientific">Engelhardtia mirabilis</name>
    <dbReference type="NCBI Taxonomy" id="2528011"/>
    <lineage>
        <taxon>Bacteria</taxon>
        <taxon>Pseudomonadati</taxon>
        <taxon>Planctomycetota</taxon>
        <taxon>Planctomycetia</taxon>
        <taxon>Planctomycetia incertae sedis</taxon>
        <taxon>Engelhardtia</taxon>
    </lineage>
</organism>
<dbReference type="InterPro" id="IPR013785">
    <property type="entry name" value="Aldolase_TIM"/>
</dbReference>
<dbReference type="Gene3D" id="3.20.20.70">
    <property type="entry name" value="Aldolase class I"/>
    <property type="match status" value="1"/>
</dbReference>
<evidence type="ECO:0008006" key="3">
    <source>
        <dbReference type="Google" id="ProtNLM"/>
    </source>
</evidence>
<evidence type="ECO:0000313" key="2">
    <source>
        <dbReference type="Proteomes" id="UP000316921"/>
    </source>
</evidence>
<protein>
    <recommendedName>
        <fullName evidence="3">Radical SAM superfamily protein</fullName>
    </recommendedName>
</protein>
<dbReference type="EMBL" id="CP036287">
    <property type="protein sequence ID" value="QDU69861.1"/>
    <property type="molecule type" value="Genomic_DNA"/>
</dbReference>
<gene>
    <name evidence="1" type="ORF">Pla133_49840</name>
</gene>
<name>A0A518BSB5_9BACT</name>
<keyword evidence="2" id="KW-1185">Reference proteome</keyword>
<evidence type="ECO:0000313" key="1">
    <source>
        <dbReference type="EMBL" id="QDU69861.1"/>
    </source>
</evidence>
<proteinExistence type="predicted"/>
<dbReference type="SUPFAM" id="SSF102114">
    <property type="entry name" value="Radical SAM enzymes"/>
    <property type="match status" value="1"/>
</dbReference>
<sequence>MLTAILERVVQGPLDHEAHERHIRIEPTCETNRPDTFPTQAVVVTTAARRIIDLSKNGDKVKSLVITGDRDPMEHGDFREIAENIKELQKKWFPKATMVLETRGFHMDTADLRHTLSLFDRPLVRFEYGTQKSFTALTGRKGTDLKDIVENLDKIELERWVLTATFVRGAADNSTPSEVKNWLKYVEDLKPGGVRIGTLAKEDKERKLKPVTKTRMDEIEAQIAEKTGLQVELAKPI</sequence>
<dbReference type="AlphaFoldDB" id="A0A518BSB5"/>
<dbReference type="Proteomes" id="UP000316921">
    <property type="component" value="Chromosome"/>
</dbReference>